<protein>
    <submittedName>
        <fullName evidence="4">Energy-coupling factor transporter transmembrane protein EcfT</fullName>
    </submittedName>
</protein>
<reference evidence="4" key="1">
    <citation type="submission" date="2016-06" db="UniProtKB">
        <authorList>
            <consortium name="WormBaseParasite"/>
        </authorList>
    </citation>
    <scope>IDENTIFICATION</scope>
</reference>
<evidence type="ECO:0000313" key="2">
    <source>
        <dbReference type="EMBL" id="VDP40074.1"/>
    </source>
</evidence>
<dbReference type="GO" id="GO:0051377">
    <property type="term" value="F:mannose-ethanolamine phosphotransferase activity"/>
    <property type="evidence" value="ECO:0007669"/>
    <property type="project" value="TreeGrafter"/>
</dbReference>
<dbReference type="InterPro" id="IPR039524">
    <property type="entry name" value="PIGO/GPI13"/>
</dbReference>
<feature type="transmembrane region" description="Helical" evidence="1">
    <location>
        <begin position="220"/>
        <end position="239"/>
    </location>
</feature>
<keyword evidence="1" id="KW-1133">Transmembrane helix</keyword>
<reference evidence="2 3" key="2">
    <citation type="submission" date="2018-11" db="EMBL/GenBank/DDBJ databases">
        <authorList>
            <consortium name="Pathogen Informatics"/>
        </authorList>
    </citation>
    <scope>NUCLEOTIDE SEQUENCE [LARGE SCALE GENOMIC DNA]</scope>
    <source>
        <strain evidence="2 3">Egypt</strain>
    </source>
</reference>
<dbReference type="EMBL" id="UZAN01009989">
    <property type="protein sequence ID" value="VDP40074.1"/>
    <property type="molecule type" value="Genomic_DNA"/>
</dbReference>
<evidence type="ECO:0000256" key="1">
    <source>
        <dbReference type="SAM" id="Phobius"/>
    </source>
</evidence>
<accession>A0A183A3G3</accession>
<sequence length="295" mass="33594">MSVTDMHSKLQALQNAYREHWTRFNLTRMWLGACLMLSSVLFWSVSWSGLASLLWIGQLSCTVLVLFDSPGFNWMQIPFTILCSVIILLMIVCWLRFQAGRMVQTWSITFVLILALVHWSNSFLVNEFRVTHFLIQTLILCNLVPLIKRTDVGGSWSVKRVFGLSIPIQSLFLLLIIRFSLGLEMCREESYAQSVCRSGTDPWLVKPLGKLSPAEAYSLALWRVLFSASILTGFTFGLRRWLQRTGLLNRWNGTRFAVEALVPLGLLVLIVCWILDVAPVALQHSKILSLPTIFL</sequence>
<proteinExistence type="predicted"/>
<dbReference type="GO" id="GO:0005789">
    <property type="term" value="C:endoplasmic reticulum membrane"/>
    <property type="evidence" value="ECO:0007669"/>
    <property type="project" value="TreeGrafter"/>
</dbReference>
<keyword evidence="1" id="KW-0812">Transmembrane</keyword>
<dbReference type="Proteomes" id="UP000272942">
    <property type="component" value="Unassembled WGS sequence"/>
</dbReference>
<dbReference type="PANTHER" id="PTHR23071:SF1">
    <property type="entry name" value="GPI ETHANOLAMINE PHOSPHATE TRANSFERASE 3"/>
    <property type="match status" value="1"/>
</dbReference>
<dbReference type="AlphaFoldDB" id="A0A183A3G3"/>
<feature type="transmembrane region" description="Helical" evidence="1">
    <location>
        <begin position="130"/>
        <end position="149"/>
    </location>
</feature>
<dbReference type="PANTHER" id="PTHR23071">
    <property type="entry name" value="PHOSPHATIDYLINOSITOL GLYCAN"/>
    <property type="match status" value="1"/>
</dbReference>
<dbReference type="GO" id="GO:0006506">
    <property type="term" value="P:GPI anchor biosynthetic process"/>
    <property type="evidence" value="ECO:0007669"/>
    <property type="project" value="InterPro"/>
</dbReference>
<feature type="transmembrane region" description="Helical" evidence="1">
    <location>
        <begin position="161"/>
        <end position="181"/>
    </location>
</feature>
<gene>
    <name evidence="2" type="ORF">ECPE_LOCUS1498</name>
</gene>
<feature type="transmembrane region" description="Helical" evidence="1">
    <location>
        <begin position="260"/>
        <end position="282"/>
    </location>
</feature>
<name>A0A183A3G3_9TREM</name>
<keyword evidence="3" id="KW-1185">Reference proteome</keyword>
<keyword evidence="1" id="KW-0472">Membrane</keyword>
<organism evidence="4">
    <name type="scientific">Echinostoma caproni</name>
    <dbReference type="NCBI Taxonomy" id="27848"/>
    <lineage>
        <taxon>Eukaryota</taxon>
        <taxon>Metazoa</taxon>
        <taxon>Spiralia</taxon>
        <taxon>Lophotrochozoa</taxon>
        <taxon>Platyhelminthes</taxon>
        <taxon>Trematoda</taxon>
        <taxon>Digenea</taxon>
        <taxon>Plagiorchiida</taxon>
        <taxon>Echinostomata</taxon>
        <taxon>Echinostomatoidea</taxon>
        <taxon>Echinostomatidae</taxon>
        <taxon>Echinostoma</taxon>
    </lineage>
</organism>
<dbReference type="WBParaSite" id="ECPE_0000149801-mRNA-1">
    <property type="protein sequence ID" value="ECPE_0000149801-mRNA-1"/>
    <property type="gene ID" value="ECPE_0000149801"/>
</dbReference>
<dbReference type="OrthoDB" id="272139at2759"/>
<feature type="transmembrane region" description="Helical" evidence="1">
    <location>
        <begin position="30"/>
        <end position="56"/>
    </location>
</feature>
<evidence type="ECO:0000313" key="4">
    <source>
        <dbReference type="WBParaSite" id="ECPE_0000149801-mRNA-1"/>
    </source>
</evidence>
<feature type="transmembrane region" description="Helical" evidence="1">
    <location>
        <begin position="76"/>
        <end position="95"/>
    </location>
</feature>
<feature type="transmembrane region" description="Helical" evidence="1">
    <location>
        <begin position="107"/>
        <end position="124"/>
    </location>
</feature>
<evidence type="ECO:0000313" key="3">
    <source>
        <dbReference type="Proteomes" id="UP000272942"/>
    </source>
</evidence>